<organism evidence="4 5">
    <name type="scientific">Plutella xylostella</name>
    <name type="common">Diamondback moth</name>
    <name type="synonym">Plutella maculipennis</name>
    <dbReference type="NCBI Taxonomy" id="51655"/>
    <lineage>
        <taxon>Eukaryota</taxon>
        <taxon>Metazoa</taxon>
        <taxon>Ecdysozoa</taxon>
        <taxon>Arthropoda</taxon>
        <taxon>Hexapoda</taxon>
        <taxon>Insecta</taxon>
        <taxon>Pterygota</taxon>
        <taxon>Neoptera</taxon>
        <taxon>Endopterygota</taxon>
        <taxon>Lepidoptera</taxon>
        <taxon>Glossata</taxon>
        <taxon>Ditrysia</taxon>
        <taxon>Yponomeutoidea</taxon>
        <taxon>Plutellidae</taxon>
        <taxon>Plutella</taxon>
    </lineage>
</organism>
<dbReference type="GO" id="GO:0007015">
    <property type="term" value="P:actin filament organization"/>
    <property type="evidence" value="ECO:0007669"/>
    <property type="project" value="TreeGrafter"/>
</dbReference>
<protein>
    <submittedName>
        <fullName evidence="4">(diamondback moth) hypothetical protein</fullName>
    </submittedName>
</protein>
<evidence type="ECO:0000256" key="2">
    <source>
        <dbReference type="ARBA" id="ARBA00022840"/>
    </source>
</evidence>
<dbReference type="EMBL" id="CAJHNJ030000001">
    <property type="protein sequence ID" value="CAG9087282.1"/>
    <property type="molecule type" value="Genomic_DNA"/>
</dbReference>
<proteinExistence type="predicted"/>
<dbReference type="SUPFAM" id="SSF52540">
    <property type="entry name" value="P-loop containing nucleoside triphosphate hydrolases"/>
    <property type="match status" value="1"/>
</dbReference>
<evidence type="ECO:0000313" key="4">
    <source>
        <dbReference type="EMBL" id="CAG9087282.1"/>
    </source>
</evidence>
<gene>
    <name evidence="4" type="ORF">PLXY2_LOCUS355</name>
</gene>
<feature type="region of interest" description="Disordered" evidence="3">
    <location>
        <begin position="1"/>
        <end position="23"/>
    </location>
</feature>
<dbReference type="GO" id="GO:0015629">
    <property type="term" value="C:actin cytoskeleton"/>
    <property type="evidence" value="ECO:0007669"/>
    <property type="project" value="TreeGrafter"/>
</dbReference>
<dbReference type="GO" id="GO:0051015">
    <property type="term" value="F:actin filament binding"/>
    <property type="evidence" value="ECO:0007669"/>
    <property type="project" value="TreeGrafter"/>
</dbReference>
<dbReference type="InterPro" id="IPR027417">
    <property type="entry name" value="P-loop_NTPase"/>
</dbReference>
<dbReference type="GO" id="GO:0005524">
    <property type="term" value="F:ATP binding"/>
    <property type="evidence" value="ECO:0007669"/>
    <property type="project" value="UniProtKB-KW"/>
</dbReference>
<keyword evidence="5" id="KW-1185">Reference proteome</keyword>
<dbReference type="GO" id="GO:0005737">
    <property type="term" value="C:cytoplasm"/>
    <property type="evidence" value="ECO:0007669"/>
    <property type="project" value="TreeGrafter"/>
</dbReference>
<dbReference type="InterPro" id="IPR036961">
    <property type="entry name" value="Kinesin_motor_dom_sf"/>
</dbReference>
<comment type="caution">
    <text evidence="4">The sequence shown here is derived from an EMBL/GenBank/DDBJ whole genome shotgun (WGS) entry which is preliminary data.</text>
</comment>
<dbReference type="AlphaFoldDB" id="A0A8S4CWY4"/>
<keyword evidence="2" id="KW-0067">ATP-binding</keyword>
<keyword evidence="1" id="KW-0547">Nucleotide-binding</keyword>
<dbReference type="GO" id="GO:0016020">
    <property type="term" value="C:membrane"/>
    <property type="evidence" value="ECO:0007669"/>
    <property type="project" value="TreeGrafter"/>
</dbReference>
<accession>A0A8S4CWY4</accession>
<feature type="compositionally biased region" description="Pro residues" evidence="3">
    <location>
        <begin position="81"/>
        <end position="103"/>
    </location>
</feature>
<dbReference type="PANTHER" id="PTHR13140:SF498">
    <property type="entry name" value="DACHS, ISOFORM E"/>
    <property type="match status" value="1"/>
</dbReference>
<dbReference type="PANTHER" id="PTHR13140">
    <property type="entry name" value="MYOSIN"/>
    <property type="match status" value="1"/>
</dbReference>
<feature type="compositionally biased region" description="Low complexity" evidence="3">
    <location>
        <begin position="71"/>
        <end position="80"/>
    </location>
</feature>
<evidence type="ECO:0000313" key="5">
    <source>
        <dbReference type="Proteomes" id="UP000653454"/>
    </source>
</evidence>
<dbReference type="Proteomes" id="UP000653454">
    <property type="component" value="Unassembled WGS sequence"/>
</dbReference>
<evidence type="ECO:0000256" key="1">
    <source>
        <dbReference type="ARBA" id="ARBA00022741"/>
    </source>
</evidence>
<evidence type="ECO:0000256" key="3">
    <source>
        <dbReference type="SAM" id="MobiDB-lite"/>
    </source>
</evidence>
<name>A0A8S4CWY4_PLUXY</name>
<dbReference type="Gene3D" id="3.40.850.10">
    <property type="entry name" value="Kinesin motor domain"/>
    <property type="match status" value="1"/>
</dbReference>
<reference evidence="4" key="1">
    <citation type="submission" date="2020-11" db="EMBL/GenBank/DDBJ databases">
        <authorList>
            <person name="Whiteford S."/>
        </authorList>
    </citation>
    <scope>NUCLEOTIDE SEQUENCE</scope>
</reference>
<feature type="region of interest" description="Disordered" evidence="3">
    <location>
        <begin position="71"/>
        <end position="133"/>
    </location>
</feature>
<sequence>MSVGCLHVSSEVAGPPVDDPAEAYASSSNEAVHLQRRLLSLGSELVTLRNHLHVGGAQLGVGGALPGGALPAALPGRKPQPAVPPRAAPAAPAQPPQQPPPPEPRWRNTLPLPAPPPAPSAPSAGGANSGGDVDDLIHLRGPLTEDAVVRALQARFYHNKFYTWIGPILVSLNGYTDTSNPLTLSAARAACRPELARLVHDAVRHQADTGYPQAIILSGECTPAPAGHHTVRPSYCLVSEHRHPADFEHDHTIIIIIIGYCILTDDYYIGCGF</sequence>